<dbReference type="PANTHER" id="PTHR30576">
    <property type="entry name" value="COLANIC BIOSYNTHESIS UDP-GLUCOSE LIPID CARRIER TRANSFERASE"/>
    <property type="match status" value="1"/>
</dbReference>
<dbReference type="InterPro" id="IPR003362">
    <property type="entry name" value="Bact_transf"/>
</dbReference>
<dbReference type="OrthoDB" id="9808602at2"/>
<proteinExistence type="inferred from homology"/>
<comment type="caution">
    <text evidence="4">The sequence shown here is derived from an EMBL/GenBank/DDBJ whole genome shotgun (WGS) entry which is preliminary data.</text>
</comment>
<evidence type="ECO:0000256" key="1">
    <source>
        <dbReference type="ARBA" id="ARBA00006464"/>
    </source>
</evidence>
<comment type="similarity">
    <text evidence="1">Belongs to the bacterial sugar transferase family.</text>
</comment>
<dbReference type="Pfam" id="PF02397">
    <property type="entry name" value="Bac_transf"/>
    <property type="match status" value="1"/>
</dbReference>
<feature type="transmembrane region" description="Helical" evidence="2">
    <location>
        <begin position="12"/>
        <end position="34"/>
    </location>
</feature>
<dbReference type="AlphaFoldDB" id="A0A5R9IPB6"/>
<evidence type="ECO:0000259" key="3">
    <source>
        <dbReference type="Pfam" id="PF02397"/>
    </source>
</evidence>
<evidence type="ECO:0000313" key="4">
    <source>
        <dbReference type="EMBL" id="TLU65101.1"/>
    </source>
</evidence>
<reference evidence="4 5" key="1">
    <citation type="submission" date="2019-05" db="EMBL/GenBank/DDBJ databases">
        <title>Genome sequences of Thalassotalea litorea 1K03283.</title>
        <authorList>
            <person name="Zhang D."/>
        </authorList>
    </citation>
    <scope>NUCLEOTIDE SEQUENCE [LARGE SCALE GENOMIC DNA]</scope>
    <source>
        <strain evidence="4 5">MCCC 1K03283</strain>
    </source>
</reference>
<keyword evidence="2" id="KW-0812">Transmembrane</keyword>
<dbReference type="PANTHER" id="PTHR30576:SF10">
    <property type="entry name" value="SLL5057 PROTEIN"/>
    <property type="match status" value="1"/>
</dbReference>
<keyword evidence="5" id="KW-1185">Reference proteome</keyword>
<dbReference type="Proteomes" id="UP000307790">
    <property type="component" value="Unassembled WGS sequence"/>
</dbReference>
<dbReference type="GO" id="GO:0016780">
    <property type="term" value="F:phosphotransferase activity, for other substituted phosphate groups"/>
    <property type="evidence" value="ECO:0007669"/>
    <property type="project" value="TreeGrafter"/>
</dbReference>
<keyword evidence="2" id="KW-1133">Transmembrane helix</keyword>
<evidence type="ECO:0000256" key="2">
    <source>
        <dbReference type="SAM" id="Phobius"/>
    </source>
</evidence>
<evidence type="ECO:0000313" key="5">
    <source>
        <dbReference type="Proteomes" id="UP000307790"/>
    </source>
</evidence>
<name>A0A5R9IPB6_9GAMM</name>
<organism evidence="4 5">
    <name type="scientific">Thalassotalea litorea</name>
    <dbReference type="NCBI Taxonomy" id="2020715"/>
    <lineage>
        <taxon>Bacteria</taxon>
        <taxon>Pseudomonadati</taxon>
        <taxon>Pseudomonadota</taxon>
        <taxon>Gammaproteobacteria</taxon>
        <taxon>Alteromonadales</taxon>
        <taxon>Colwelliaceae</taxon>
        <taxon>Thalassotalea</taxon>
    </lineage>
</organism>
<feature type="domain" description="Bacterial sugar transferase" evidence="3">
    <location>
        <begin position="7"/>
        <end position="176"/>
    </location>
</feature>
<keyword evidence="4" id="KW-0808">Transferase</keyword>
<accession>A0A5R9IPB6</accession>
<gene>
    <name evidence="4" type="ORF">FE810_09245</name>
</gene>
<protein>
    <submittedName>
        <fullName evidence="4">Sugar transferase</fullName>
    </submittedName>
</protein>
<dbReference type="RefSeq" id="WP_138319771.1">
    <property type="nucleotide sequence ID" value="NZ_VCBC01000008.1"/>
</dbReference>
<keyword evidence="2" id="KW-0472">Membrane</keyword>
<dbReference type="EMBL" id="VCBC01000008">
    <property type="protein sequence ID" value="TLU65101.1"/>
    <property type="molecule type" value="Genomic_DNA"/>
</dbReference>
<sequence length="186" mass="20638">MTQFLLRILDILLAAIGLVVTSPILFVLMIIGFLDTGSPLFRQERVGKNQIPFILVKFRTMNVDTASVASHLASSSSITKFGHFLRRTKLDELPQLWNVLKGEMSLVGPRPSLFNQQELVNERSKLGVLTFRPGITGLAQVNEIDMSTPYLLAETDKKMLDGMSVIAYFKYIFMTVAGKGSGDRVG</sequence>